<dbReference type="PANTHER" id="PTHR44313">
    <property type="entry name" value="DNAJ HOMOLOG SUBFAMILY C MEMBER 17"/>
    <property type="match status" value="1"/>
</dbReference>
<feature type="domain" description="J" evidence="6">
    <location>
        <begin position="21"/>
        <end position="83"/>
    </location>
</feature>
<protein>
    <recommendedName>
        <fullName evidence="6">J domain-containing protein</fullName>
    </recommendedName>
</protein>
<dbReference type="EMBL" id="PGCJ01000336">
    <property type="protein sequence ID" value="PLW31929.1"/>
    <property type="molecule type" value="Genomic_DNA"/>
</dbReference>
<evidence type="ECO:0000313" key="8">
    <source>
        <dbReference type="Proteomes" id="UP000235388"/>
    </source>
</evidence>
<dbReference type="SMART" id="SM00271">
    <property type="entry name" value="DnaJ"/>
    <property type="match status" value="1"/>
</dbReference>
<evidence type="ECO:0000256" key="3">
    <source>
        <dbReference type="ARBA" id="ARBA00022490"/>
    </source>
</evidence>
<evidence type="ECO:0000256" key="4">
    <source>
        <dbReference type="ARBA" id="ARBA00023186"/>
    </source>
</evidence>
<dbReference type="PANTHER" id="PTHR44313:SF1">
    <property type="entry name" value="DNAJ HOMOLOG SUBFAMILY C MEMBER 17"/>
    <property type="match status" value="1"/>
</dbReference>
<dbReference type="PRINTS" id="PR00625">
    <property type="entry name" value="JDOMAIN"/>
</dbReference>
<dbReference type="Proteomes" id="UP000235388">
    <property type="component" value="Unassembled WGS sequence"/>
</dbReference>
<comment type="subcellular location">
    <subcellularLocation>
        <location evidence="2">Cytoplasm</location>
    </subcellularLocation>
    <subcellularLocation>
        <location evidence="1">Nucleus</location>
    </subcellularLocation>
</comment>
<keyword evidence="4" id="KW-0143">Chaperone</keyword>
<dbReference type="OrthoDB" id="2507827at2759"/>
<evidence type="ECO:0000256" key="1">
    <source>
        <dbReference type="ARBA" id="ARBA00004123"/>
    </source>
</evidence>
<dbReference type="Pfam" id="PF00226">
    <property type="entry name" value="DnaJ"/>
    <property type="match status" value="1"/>
</dbReference>
<accession>A0A2N5U2F6</accession>
<dbReference type="CDD" id="cd06257">
    <property type="entry name" value="DnaJ"/>
    <property type="match status" value="1"/>
</dbReference>
<dbReference type="InterPro" id="IPR052094">
    <property type="entry name" value="Pre-mRNA-splicing_ERAD"/>
</dbReference>
<dbReference type="STRING" id="200324.A0A2N5U2F6"/>
<evidence type="ECO:0000256" key="5">
    <source>
        <dbReference type="ARBA" id="ARBA00023242"/>
    </source>
</evidence>
<gene>
    <name evidence="7" type="ORF">PCANC_19179</name>
</gene>
<keyword evidence="8" id="KW-1185">Reference proteome</keyword>
<dbReference type="AlphaFoldDB" id="A0A2N5U2F6"/>
<dbReference type="GO" id="GO:0000390">
    <property type="term" value="P:spliceosomal complex disassembly"/>
    <property type="evidence" value="ECO:0007669"/>
    <property type="project" value="TreeGrafter"/>
</dbReference>
<organism evidence="7 8">
    <name type="scientific">Puccinia coronata f. sp. avenae</name>
    <dbReference type="NCBI Taxonomy" id="200324"/>
    <lineage>
        <taxon>Eukaryota</taxon>
        <taxon>Fungi</taxon>
        <taxon>Dikarya</taxon>
        <taxon>Basidiomycota</taxon>
        <taxon>Pucciniomycotina</taxon>
        <taxon>Pucciniomycetes</taxon>
        <taxon>Pucciniales</taxon>
        <taxon>Pucciniaceae</taxon>
        <taxon>Puccinia</taxon>
    </lineage>
</organism>
<dbReference type="PROSITE" id="PS50076">
    <property type="entry name" value="DNAJ_2"/>
    <property type="match status" value="1"/>
</dbReference>
<dbReference type="GO" id="GO:0005737">
    <property type="term" value="C:cytoplasm"/>
    <property type="evidence" value="ECO:0007669"/>
    <property type="project" value="UniProtKB-SubCell"/>
</dbReference>
<dbReference type="SUPFAM" id="SSF46565">
    <property type="entry name" value="Chaperone J-domain"/>
    <property type="match status" value="1"/>
</dbReference>
<evidence type="ECO:0000313" key="7">
    <source>
        <dbReference type="EMBL" id="PLW31929.1"/>
    </source>
</evidence>
<comment type="caution">
    <text evidence="7">The sequence shown here is derived from an EMBL/GenBank/DDBJ whole genome shotgun (WGS) entry which is preliminary data.</text>
</comment>
<sequence length="89" mass="10239">MLSKALVLLNEVKEKYQRPVTHYEILGLLPSATRYEIQKAYKKAALEHHPDKNTGNTHQMTQLNVARDVLLNSIARCKYDEELKKMGSN</sequence>
<dbReference type="GO" id="GO:0005681">
    <property type="term" value="C:spliceosomal complex"/>
    <property type="evidence" value="ECO:0007669"/>
    <property type="project" value="TreeGrafter"/>
</dbReference>
<name>A0A2N5U2F6_9BASI</name>
<proteinExistence type="predicted"/>
<evidence type="ECO:0000256" key="2">
    <source>
        <dbReference type="ARBA" id="ARBA00004496"/>
    </source>
</evidence>
<dbReference type="InterPro" id="IPR036869">
    <property type="entry name" value="J_dom_sf"/>
</dbReference>
<keyword evidence="5" id="KW-0539">Nucleus</keyword>
<dbReference type="Gene3D" id="1.10.287.110">
    <property type="entry name" value="DnaJ domain"/>
    <property type="match status" value="1"/>
</dbReference>
<reference evidence="7 8" key="1">
    <citation type="submission" date="2017-11" db="EMBL/GenBank/DDBJ databases">
        <title>De novo assembly and phasing of dikaryotic genomes from two isolates of Puccinia coronata f. sp. avenae, the causal agent of oat crown rust.</title>
        <authorList>
            <person name="Miller M.E."/>
            <person name="Zhang Y."/>
            <person name="Omidvar V."/>
            <person name="Sperschneider J."/>
            <person name="Schwessinger B."/>
            <person name="Raley C."/>
            <person name="Palmer J.M."/>
            <person name="Garnica D."/>
            <person name="Upadhyaya N."/>
            <person name="Rathjen J."/>
            <person name="Taylor J.M."/>
            <person name="Park R.F."/>
            <person name="Dodds P.N."/>
            <person name="Hirsch C.D."/>
            <person name="Kianian S.F."/>
            <person name="Figueroa M."/>
        </authorList>
    </citation>
    <scope>NUCLEOTIDE SEQUENCE [LARGE SCALE GENOMIC DNA]</scope>
    <source>
        <strain evidence="7">12NC29</strain>
    </source>
</reference>
<dbReference type="InterPro" id="IPR001623">
    <property type="entry name" value="DnaJ_domain"/>
</dbReference>
<evidence type="ECO:0000259" key="6">
    <source>
        <dbReference type="PROSITE" id="PS50076"/>
    </source>
</evidence>
<keyword evidence="3" id="KW-0963">Cytoplasm</keyword>